<reference evidence="1" key="1">
    <citation type="submission" date="2022-11" db="EMBL/GenBank/DDBJ databases">
        <title>Chromosome-level genome of Pogonophryne albipinna.</title>
        <authorList>
            <person name="Jo E."/>
        </authorList>
    </citation>
    <scope>NUCLEOTIDE SEQUENCE</scope>
    <source>
        <strain evidence="1">SGF0006</strain>
        <tissue evidence="1">Muscle</tissue>
    </source>
</reference>
<dbReference type="Proteomes" id="UP001219934">
    <property type="component" value="Unassembled WGS sequence"/>
</dbReference>
<comment type="caution">
    <text evidence="1">The sequence shown here is derived from an EMBL/GenBank/DDBJ whole genome shotgun (WGS) entry which is preliminary data.</text>
</comment>
<name>A0AAD6B7J3_9TELE</name>
<proteinExistence type="predicted"/>
<keyword evidence="2" id="KW-1185">Reference proteome</keyword>
<gene>
    <name evidence="1" type="ORF">JOQ06_028978</name>
</gene>
<sequence length="67" mass="7197">RWPGGEPLDTPCVEGEEKGKAAGEMERGGWGLLSESAGARVSLFEMILEGSGQVVRVKLMVLPGRRE</sequence>
<evidence type="ECO:0000313" key="2">
    <source>
        <dbReference type="Proteomes" id="UP001219934"/>
    </source>
</evidence>
<evidence type="ECO:0000313" key="1">
    <source>
        <dbReference type="EMBL" id="KAJ4939530.1"/>
    </source>
</evidence>
<feature type="non-terminal residue" evidence="1">
    <location>
        <position position="67"/>
    </location>
</feature>
<feature type="non-terminal residue" evidence="1">
    <location>
        <position position="1"/>
    </location>
</feature>
<dbReference type="AlphaFoldDB" id="A0AAD6B7J3"/>
<organism evidence="1 2">
    <name type="scientific">Pogonophryne albipinna</name>
    <dbReference type="NCBI Taxonomy" id="1090488"/>
    <lineage>
        <taxon>Eukaryota</taxon>
        <taxon>Metazoa</taxon>
        <taxon>Chordata</taxon>
        <taxon>Craniata</taxon>
        <taxon>Vertebrata</taxon>
        <taxon>Euteleostomi</taxon>
        <taxon>Actinopterygii</taxon>
        <taxon>Neopterygii</taxon>
        <taxon>Teleostei</taxon>
        <taxon>Neoteleostei</taxon>
        <taxon>Acanthomorphata</taxon>
        <taxon>Eupercaria</taxon>
        <taxon>Perciformes</taxon>
        <taxon>Notothenioidei</taxon>
        <taxon>Pogonophryne</taxon>
    </lineage>
</organism>
<protein>
    <submittedName>
        <fullName evidence="1">Uncharacterized protein</fullName>
    </submittedName>
</protein>
<accession>A0AAD6B7J3</accession>
<dbReference type="EMBL" id="JAPTMU010000008">
    <property type="protein sequence ID" value="KAJ4939530.1"/>
    <property type="molecule type" value="Genomic_DNA"/>
</dbReference>